<evidence type="ECO:0000313" key="1">
    <source>
        <dbReference type="EMBL" id="MPD00572.1"/>
    </source>
</evidence>
<name>A0A5B7JRN3_PORTR</name>
<dbReference type="EMBL" id="VSRR010123518">
    <property type="protein sequence ID" value="MPD00572.1"/>
    <property type="molecule type" value="Genomic_DNA"/>
</dbReference>
<evidence type="ECO:0000313" key="2">
    <source>
        <dbReference type="Proteomes" id="UP000324222"/>
    </source>
</evidence>
<comment type="caution">
    <text evidence="1">The sequence shown here is derived from an EMBL/GenBank/DDBJ whole genome shotgun (WGS) entry which is preliminary data.</text>
</comment>
<dbReference type="AlphaFoldDB" id="A0A5B7JRN3"/>
<proteinExistence type="predicted"/>
<accession>A0A5B7JRN3</accession>
<organism evidence="1 2">
    <name type="scientific">Portunus trituberculatus</name>
    <name type="common">Swimming crab</name>
    <name type="synonym">Neptunus trituberculatus</name>
    <dbReference type="NCBI Taxonomy" id="210409"/>
    <lineage>
        <taxon>Eukaryota</taxon>
        <taxon>Metazoa</taxon>
        <taxon>Ecdysozoa</taxon>
        <taxon>Arthropoda</taxon>
        <taxon>Crustacea</taxon>
        <taxon>Multicrustacea</taxon>
        <taxon>Malacostraca</taxon>
        <taxon>Eumalacostraca</taxon>
        <taxon>Eucarida</taxon>
        <taxon>Decapoda</taxon>
        <taxon>Pleocyemata</taxon>
        <taxon>Brachyura</taxon>
        <taxon>Eubrachyura</taxon>
        <taxon>Portunoidea</taxon>
        <taxon>Portunidae</taxon>
        <taxon>Portuninae</taxon>
        <taxon>Portunus</taxon>
    </lineage>
</organism>
<gene>
    <name evidence="1" type="ORF">E2C01_096053</name>
</gene>
<sequence>MQHPVQEKTAVGVTEKYRGPGRGFVISPKYKTTLVKSACLVLYGRWLPYTLQGNVWGITSAFL</sequence>
<keyword evidence="2" id="KW-1185">Reference proteome</keyword>
<reference evidence="1 2" key="1">
    <citation type="submission" date="2019-05" db="EMBL/GenBank/DDBJ databases">
        <title>Another draft genome of Portunus trituberculatus and its Hox gene families provides insights of decapod evolution.</title>
        <authorList>
            <person name="Jeong J.-H."/>
            <person name="Song I."/>
            <person name="Kim S."/>
            <person name="Choi T."/>
            <person name="Kim D."/>
            <person name="Ryu S."/>
            <person name="Kim W."/>
        </authorList>
    </citation>
    <scope>NUCLEOTIDE SEQUENCE [LARGE SCALE GENOMIC DNA]</scope>
    <source>
        <tissue evidence="1">Muscle</tissue>
    </source>
</reference>
<protein>
    <submittedName>
        <fullName evidence="1">Uncharacterized protein</fullName>
    </submittedName>
</protein>
<dbReference type="Proteomes" id="UP000324222">
    <property type="component" value="Unassembled WGS sequence"/>
</dbReference>